<name>A0ABV4URX8_9MICC</name>
<keyword evidence="3" id="KW-1185">Reference proteome</keyword>
<evidence type="ECO:0000313" key="2">
    <source>
        <dbReference type="EMBL" id="MFB0835678.1"/>
    </source>
</evidence>
<feature type="region of interest" description="Disordered" evidence="1">
    <location>
        <begin position="43"/>
        <end position="77"/>
    </location>
</feature>
<evidence type="ECO:0000313" key="3">
    <source>
        <dbReference type="Proteomes" id="UP001575652"/>
    </source>
</evidence>
<reference evidence="2 3" key="1">
    <citation type="submission" date="2024-09" db="EMBL/GenBank/DDBJ databases">
        <authorList>
            <person name="Salinas-Garcia M.A."/>
            <person name="Prieme A."/>
        </authorList>
    </citation>
    <scope>NUCLEOTIDE SEQUENCE [LARGE SCALE GENOMIC DNA]</scope>
    <source>
        <strain evidence="2 3">DSM 21081</strain>
    </source>
</reference>
<organism evidence="2 3">
    <name type="scientific">Arthrobacter halodurans</name>
    <dbReference type="NCBI Taxonomy" id="516699"/>
    <lineage>
        <taxon>Bacteria</taxon>
        <taxon>Bacillati</taxon>
        <taxon>Actinomycetota</taxon>
        <taxon>Actinomycetes</taxon>
        <taxon>Micrococcales</taxon>
        <taxon>Micrococcaceae</taxon>
        <taxon>Arthrobacter</taxon>
    </lineage>
</organism>
<gene>
    <name evidence="2" type="ORF">ACETWP_13890</name>
</gene>
<dbReference type="EMBL" id="JBHDLJ010000013">
    <property type="protein sequence ID" value="MFB0835678.1"/>
    <property type="molecule type" value="Genomic_DNA"/>
</dbReference>
<comment type="caution">
    <text evidence="2">The sequence shown here is derived from an EMBL/GenBank/DDBJ whole genome shotgun (WGS) entry which is preliminary data.</text>
</comment>
<dbReference type="RefSeq" id="WP_373972855.1">
    <property type="nucleotide sequence ID" value="NZ_JBHDLJ010000013.1"/>
</dbReference>
<dbReference type="Proteomes" id="UP001575652">
    <property type="component" value="Unassembled WGS sequence"/>
</dbReference>
<accession>A0ABV4URX8</accession>
<evidence type="ECO:0000256" key="1">
    <source>
        <dbReference type="SAM" id="MobiDB-lite"/>
    </source>
</evidence>
<dbReference type="Pfam" id="PF09954">
    <property type="entry name" value="DUF2188"/>
    <property type="match status" value="1"/>
</dbReference>
<sequence length="77" mass="8510">MPNNDINIYKEGNDWKAKRSDSSRASIVAPTQREAYDKARDLLSRNGGGEISTHGTDGKIRDKNTIRPAKDPRGLKG</sequence>
<proteinExistence type="predicted"/>
<protein>
    <submittedName>
        <fullName evidence="2">DUF2188 domain-containing protein</fullName>
    </submittedName>
</protein>
<feature type="compositionally biased region" description="Basic and acidic residues" evidence="1">
    <location>
        <begin position="56"/>
        <end position="77"/>
    </location>
</feature>
<dbReference type="InterPro" id="IPR018691">
    <property type="entry name" value="DUF2188"/>
</dbReference>